<accession>A0AAW6TBR3</accession>
<evidence type="ECO:0000256" key="4">
    <source>
        <dbReference type="ARBA" id="ARBA00022777"/>
    </source>
</evidence>
<keyword evidence="6" id="KW-0119">Carbohydrate metabolism</keyword>
<evidence type="ECO:0000256" key="11">
    <source>
        <dbReference type="ARBA" id="ARBA00039461"/>
    </source>
</evidence>
<evidence type="ECO:0000256" key="3">
    <source>
        <dbReference type="ARBA" id="ARBA00022741"/>
    </source>
</evidence>
<keyword evidence="16" id="KW-1185">Reference proteome</keyword>
<evidence type="ECO:0000259" key="14">
    <source>
        <dbReference type="Pfam" id="PF17042"/>
    </source>
</evidence>
<dbReference type="EC" id="2.7.1.217" evidence="10"/>
<dbReference type="InterPro" id="IPR050007">
    <property type="entry name" value="OtnK"/>
</dbReference>
<evidence type="ECO:0000256" key="2">
    <source>
        <dbReference type="ARBA" id="ARBA00022679"/>
    </source>
</evidence>
<feature type="domain" description="Four-carbon acid sugar kinase N-terminal" evidence="13">
    <location>
        <begin position="23"/>
        <end position="250"/>
    </location>
</feature>
<dbReference type="InterPro" id="IPR031475">
    <property type="entry name" value="NBD_C"/>
</dbReference>
<dbReference type="Proteomes" id="UP001321506">
    <property type="component" value="Unassembled WGS sequence"/>
</dbReference>
<evidence type="ECO:0000256" key="7">
    <source>
        <dbReference type="ARBA" id="ARBA00035898"/>
    </source>
</evidence>
<evidence type="ECO:0000259" key="13">
    <source>
        <dbReference type="Pfam" id="PF07005"/>
    </source>
</evidence>
<dbReference type="GO" id="GO:0005524">
    <property type="term" value="F:ATP binding"/>
    <property type="evidence" value="ECO:0007669"/>
    <property type="project" value="UniProtKB-KW"/>
</dbReference>
<dbReference type="EMBL" id="JASATX010000004">
    <property type="protein sequence ID" value="MDI2099430.1"/>
    <property type="molecule type" value="Genomic_DNA"/>
</dbReference>
<sequence length="440" mass="44947">MTKRDGGSGAGGDDRAEQGGVMIGAIADDFTGATDLASNLVRSGYRAVVVTDAGAVCGAAASGADAIVVALKSRTAPVADAVSHSLDALTALRDAGSERVYFKYCSTFDSTPEGTIGPVLDALMEALDVRSTIVVPSFPANGRTVYKQHLFVHGELLEHSPMRHHPLTPMTRSNVIELLQPQSGHRVLGTDLQQVHGGASALAEAWQRETDAEKRTVFVVDAVTDADLHAIAAASASMPLISGGSGLALGLRGPHGDSATAALVPAADGRRVVLAGSASAATRGQIAHALERSPGLQLDIAALKAGFNGEIARVVDWARGAWNADESAAPVVYATGPADQVDASRDSHTDDGALIERALAELAQRFVEAGVRHLLVAGGETSGAVVAALGVSALEFGGEISPGVAWVSGSGAGGTRVNLALKSGNFGRTDMFTSAWGLLP</sequence>
<name>A0AAW6TBR3_9MICO</name>
<dbReference type="InterPro" id="IPR010737">
    <property type="entry name" value="4-carb_acid_sugar_kinase_N"/>
</dbReference>
<comment type="catalytic activity">
    <reaction evidence="7">
        <text>3-dehydro-L-erythronate + ATP = 3-dehydro-4-O-phospho-L-erythronate + ADP + H(+)</text>
        <dbReference type="Rhea" id="RHEA:52552"/>
        <dbReference type="ChEBI" id="CHEBI:15378"/>
        <dbReference type="ChEBI" id="CHEBI:30616"/>
        <dbReference type="ChEBI" id="CHEBI:136592"/>
        <dbReference type="ChEBI" id="CHEBI:136670"/>
        <dbReference type="ChEBI" id="CHEBI:456216"/>
        <dbReference type="EC" id="2.7.1.217"/>
    </reaction>
</comment>
<organism evidence="15 16">
    <name type="scientific">Ruicaihuangia caeni</name>
    <dbReference type="NCBI Taxonomy" id="3042517"/>
    <lineage>
        <taxon>Bacteria</taxon>
        <taxon>Bacillati</taxon>
        <taxon>Actinomycetota</taxon>
        <taxon>Actinomycetes</taxon>
        <taxon>Micrococcales</taxon>
        <taxon>Microbacteriaceae</taxon>
        <taxon>Ruicaihuangia</taxon>
    </lineage>
</organism>
<dbReference type="NCBIfam" id="NF043035">
    <property type="entry name" value="OxoTetrKin"/>
    <property type="match status" value="1"/>
</dbReference>
<evidence type="ECO:0000256" key="5">
    <source>
        <dbReference type="ARBA" id="ARBA00022840"/>
    </source>
</evidence>
<comment type="catalytic activity">
    <reaction evidence="8">
        <text>3-dehydro-D-erythronate + ATP = 3-dehydro-4-O-phospho-D-erythronate + ADP + H(+)</text>
        <dbReference type="Rhea" id="RHEA:52556"/>
        <dbReference type="ChEBI" id="CHEBI:15378"/>
        <dbReference type="ChEBI" id="CHEBI:30616"/>
        <dbReference type="ChEBI" id="CHEBI:57958"/>
        <dbReference type="ChEBI" id="CHEBI:136593"/>
        <dbReference type="ChEBI" id="CHEBI:456216"/>
        <dbReference type="EC" id="2.7.1.217"/>
    </reaction>
</comment>
<dbReference type="AlphaFoldDB" id="A0AAW6TBR3"/>
<comment type="caution">
    <text evidence="15">The sequence shown here is derived from an EMBL/GenBank/DDBJ whole genome shotgun (WGS) entry which is preliminary data.</text>
</comment>
<evidence type="ECO:0000313" key="15">
    <source>
        <dbReference type="EMBL" id="MDI2099430.1"/>
    </source>
</evidence>
<dbReference type="Pfam" id="PF17042">
    <property type="entry name" value="NBD_C"/>
    <property type="match status" value="1"/>
</dbReference>
<dbReference type="Gene3D" id="3.40.50.10840">
    <property type="entry name" value="Putative sugar-binding, N-terminal domain"/>
    <property type="match status" value="1"/>
</dbReference>
<feature type="domain" description="Four-carbon acid sugar kinase nucleotide binding" evidence="14">
    <location>
        <begin position="272"/>
        <end position="432"/>
    </location>
</feature>
<evidence type="ECO:0000256" key="1">
    <source>
        <dbReference type="ARBA" id="ARBA00005715"/>
    </source>
</evidence>
<evidence type="ECO:0000256" key="10">
    <source>
        <dbReference type="ARBA" id="ARBA00039095"/>
    </source>
</evidence>
<evidence type="ECO:0000256" key="6">
    <source>
        <dbReference type="ARBA" id="ARBA00023277"/>
    </source>
</evidence>
<keyword evidence="4 15" id="KW-0418">Kinase</keyword>
<dbReference type="SUPFAM" id="SSF142764">
    <property type="entry name" value="YgbK-like"/>
    <property type="match status" value="1"/>
</dbReference>
<gene>
    <name evidence="15" type="ORF">QF206_10690</name>
</gene>
<keyword evidence="2 15" id="KW-0808">Transferase</keyword>
<dbReference type="GO" id="GO:0016301">
    <property type="term" value="F:kinase activity"/>
    <property type="evidence" value="ECO:0007669"/>
    <property type="project" value="UniProtKB-KW"/>
</dbReference>
<reference evidence="15 16" key="1">
    <citation type="submission" date="2023-04" db="EMBL/GenBank/DDBJ databases">
        <title>Klugiella caeni sp. nov. isolated from the sludge of biochemical tank.</title>
        <authorList>
            <person name="Geng K."/>
        </authorList>
    </citation>
    <scope>NUCLEOTIDE SEQUENCE [LARGE SCALE GENOMIC DNA]</scope>
    <source>
        <strain evidence="15 16">YN-L-19</strain>
    </source>
</reference>
<evidence type="ECO:0000313" key="16">
    <source>
        <dbReference type="Proteomes" id="UP001321506"/>
    </source>
</evidence>
<protein>
    <recommendedName>
        <fullName evidence="11">3-oxo-tetronate kinase</fullName>
        <ecNumber evidence="10">2.7.1.217</ecNumber>
    </recommendedName>
    <alternativeName>
        <fullName evidence="12">3-dehydrotetronate 4-kinase</fullName>
    </alternativeName>
</protein>
<keyword evidence="3" id="KW-0547">Nucleotide-binding</keyword>
<dbReference type="InterPro" id="IPR042213">
    <property type="entry name" value="NBD_C_sf"/>
</dbReference>
<evidence type="ECO:0000256" key="9">
    <source>
        <dbReference type="ARBA" id="ARBA00037335"/>
    </source>
</evidence>
<comment type="similarity">
    <text evidence="1">Belongs to the four-carbon acid sugar kinase family.</text>
</comment>
<dbReference type="Pfam" id="PF07005">
    <property type="entry name" value="SBD_N"/>
    <property type="match status" value="1"/>
</dbReference>
<evidence type="ECO:0000256" key="8">
    <source>
        <dbReference type="ARBA" id="ARBA00036346"/>
    </source>
</evidence>
<evidence type="ECO:0000256" key="12">
    <source>
        <dbReference type="ARBA" id="ARBA00041377"/>
    </source>
</evidence>
<keyword evidence="5" id="KW-0067">ATP-binding</keyword>
<proteinExistence type="inferred from homology"/>
<dbReference type="InterPro" id="IPR037051">
    <property type="entry name" value="4-carb_acid_sugar_kinase_N_sf"/>
</dbReference>
<comment type="function">
    <text evidence="9">Catalyzes the ATP-dependent phosphorylation of 3-oxo-tetronate to 3-oxo-tetronate 4-phosphate.</text>
</comment>
<dbReference type="Gene3D" id="3.40.980.20">
    <property type="entry name" value="Four-carbon acid sugar kinase, nucleotide binding domain"/>
    <property type="match status" value="1"/>
</dbReference>
<dbReference type="RefSeq" id="WP_281489214.1">
    <property type="nucleotide sequence ID" value="NZ_JASATX010000004.1"/>
</dbReference>